<evidence type="ECO:0000313" key="2">
    <source>
        <dbReference type="Proteomes" id="UP000229766"/>
    </source>
</evidence>
<dbReference type="Proteomes" id="UP000229766">
    <property type="component" value="Unassembled WGS sequence"/>
</dbReference>
<evidence type="ECO:0008006" key="3">
    <source>
        <dbReference type="Google" id="ProtNLM"/>
    </source>
</evidence>
<organism evidence="1 2">
    <name type="scientific">Candidatus Shapirobacteria bacterium CG10_big_fil_rev_8_21_14_0_10_36_6</name>
    <dbReference type="NCBI Taxonomy" id="1974886"/>
    <lineage>
        <taxon>Bacteria</taxon>
        <taxon>Candidatus Shapironibacteriota</taxon>
    </lineage>
</organism>
<protein>
    <recommendedName>
        <fullName evidence="3">NlpC/P60 domain-containing protein</fullName>
    </recommendedName>
</protein>
<sequence length="106" mass="11718">KNHLGIDCSGLVCHLLGLKVDVRKISANMLTSLPISKQIKTLKSNDLIRQKNGHHVLLVLSVDKDLVTYVHSSLSKHGVIIETKNIKDIPNDSFWRVTSLPPKSGT</sequence>
<gene>
    <name evidence="1" type="ORF">COU93_03500</name>
</gene>
<dbReference type="AlphaFoldDB" id="A0A2M8L0Y4"/>
<reference evidence="2" key="1">
    <citation type="submission" date="2017-09" db="EMBL/GenBank/DDBJ databases">
        <title>Depth-based differentiation of microbial function through sediment-hosted aquifers and enrichment of novel symbionts in the deep terrestrial subsurface.</title>
        <authorList>
            <person name="Probst A.J."/>
            <person name="Ladd B."/>
            <person name="Jarett J.K."/>
            <person name="Geller-Mcgrath D.E."/>
            <person name="Sieber C.M.K."/>
            <person name="Emerson J.B."/>
            <person name="Anantharaman K."/>
            <person name="Thomas B.C."/>
            <person name="Malmstrom R."/>
            <person name="Stieglmeier M."/>
            <person name="Klingl A."/>
            <person name="Woyke T."/>
            <person name="Ryan C.M."/>
            <person name="Banfield J.F."/>
        </authorList>
    </citation>
    <scope>NUCLEOTIDE SEQUENCE [LARGE SCALE GENOMIC DNA]</scope>
</reference>
<dbReference type="EMBL" id="PFEI01000189">
    <property type="protein sequence ID" value="PJE66595.1"/>
    <property type="molecule type" value="Genomic_DNA"/>
</dbReference>
<comment type="caution">
    <text evidence="1">The sequence shown here is derived from an EMBL/GenBank/DDBJ whole genome shotgun (WGS) entry which is preliminary data.</text>
</comment>
<accession>A0A2M8L0Y4</accession>
<name>A0A2M8L0Y4_9BACT</name>
<feature type="non-terminal residue" evidence="1">
    <location>
        <position position="1"/>
    </location>
</feature>
<evidence type="ECO:0000313" key="1">
    <source>
        <dbReference type="EMBL" id="PJE66595.1"/>
    </source>
</evidence>
<proteinExistence type="predicted"/>